<dbReference type="GO" id="GO:0003735">
    <property type="term" value="F:structural constituent of ribosome"/>
    <property type="evidence" value="ECO:0007669"/>
    <property type="project" value="InterPro"/>
</dbReference>
<evidence type="ECO:0000313" key="8">
    <source>
        <dbReference type="Proteomes" id="UP000249169"/>
    </source>
</evidence>
<dbReference type="Gene3D" id="3.30.1370.30">
    <property type="match status" value="1"/>
</dbReference>
<evidence type="ECO:0000256" key="1">
    <source>
        <dbReference type="ARBA" id="ARBA00006471"/>
    </source>
</evidence>
<evidence type="ECO:0000256" key="4">
    <source>
        <dbReference type="ARBA" id="ARBA00035258"/>
    </source>
</evidence>
<dbReference type="Proteomes" id="UP000249169">
    <property type="component" value="Unassembled WGS sequence"/>
</dbReference>
<comment type="caution">
    <text evidence="7">The sequence shown here is derived from an EMBL/GenBank/DDBJ whole genome shotgun (WGS) entry which is preliminary data.</text>
</comment>
<keyword evidence="5" id="KW-0699">rRNA-binding</keyword>
<name>A0A328CCR3_9DELT</name>
<evidence type="ECO:0000256" key="2">
    <source>
        <dbReference type="ARBA" id="ARBA00022980"/>
    </source>
</evidence>
<dbReference type="RefSeq" id="WP_111728708.1">
    <property type="nucleotide sequence ID" value="NZ_QHKO01000001.1"/>
</dbReference>
<evidence type="ECO:0000256" key="3">
    <source>
        <dbReference type="ARBA" id="ARBA00023274"/>
    </source>
</evidence>
<dbReference type="InterPro" id="IPR047863">
    <property type="entry name" value="Ribosomal_uS8_CS"/>
</dbReference>
<dbReference type="AlphaFoldDB" id="A0A328CCR3"/>
<dbReference type="GO" id="GO:0005737">
    <property type="term" value="C:cytoplasm"/>
    <property type="evidence" value="ECO:0007669"/>
    <property type="project" value="UniProtKB-ARBA"/>
</dbReference>
<dbReference type="NCBIfam" id="NF001109">
    <property type="entry name" value="PRK00136.1"/>
    <property type="match status" value="1"/>
</dbReference>
<proteinExistence type="inferred from homology"/>
<evidence type="ECO:0000256" key="6">
    <source>
        <dbReference type="RuleBase" id="RU003660"/>
    </source>
</evidence>
<dbReference type="SUPFAM" id="SSF56047">
    <property type="entry name" value="Ribosomal protein S8"/>
    <property type="match status" value="1"/>
</dbReference>
<protein>
    <recommendedName>
        <fullName evidence="4 5">Small ribosomal subunit protein uS8</fullName>
    </recommendedName>
</protein>
<dbReference type="FunFam" id="3.30.1490.10:FF:000001">
    <property type="entry name" value="30S ribosomal protein S8"/>
    <property type="match status" value="1"/>
</dbReference>
<dbReference type="Gene3D" id="3.30.1490.10">
    <property type="match status" value="1"/>
</dbReference>
<dbReference type="GO" id="GO:0005840">
    <property type="term" value="C:ribosome"/>
    <property type="evidence" value="ECO:0007669"/>
    <property type="project" value="UniProtKB-KW"/>
</dbReference>
<sequence length="130" mass="13940">MQDPVADMLTRIRNGQQAGHATVEMPASNLKYAVIKILADRGYVGGVERVDEGPQGKLVVSLRYDKDDVGMIRSLKRVSKPSRRVYVGVNEIPSVLNGLGLAVLSTSRGVLSDADARAAKVGGEILCTVY</sequence>
<keyword evidence="5" id="KW-0694">RNA-binding</keyword>
<comment type="similarity">
    <text evidence="1 5 6">Belongs to the universal ribosomal protein uS8 family.</text>
</comment>
<dbReference type="PANTHER" id="PTHR11758">
    <property type="entry name" value="40S RIBOSOMAL PROTEIN S15A"/>
    <property type="match status" value="1"/>
</dbReference>
<organism evidence="7 8">
    <name type="scientific">Lujinxingia litoralis</name>
    <dbReference type="NCBI Taxonomy" id="2211119"/>
    <lineage>
        <taxon>Bacteria</taxon>
        <taxon>Deltaproteobacteria</taxon>
        <taxon>Bradymonadales</taxon>
        <taxon>Lujinxingiaceae</taxon>
        <taxon>Lujinxingia</taxon>
    </lineage>
</organism>
<comment type="function">
    <text evidence="5">One of the primary rRNA binding proteins, it binds directly to 16S rRNA central domain where it helps coordinate assembly of the platform of the 30S subunit.</text>
</comment>
<dbReference type="Pfam" id="PF00410">
    <property type="entry name" value="Ribosomal_S8"/>
    <property type="match status" value="1"/>
</dbReference>
<keyword evidence="3 5" id="KW-0687">Ribonucleoprotein</keyword>
<dbReference type="PROSITE" id="PS00053">
    <property type="entry name" value="RIBOSOMAL_S8"/>
    <property type="match status" value="1"/>
</dbReference>
<dbReference type="InterPro" id="IPR000630">
    <property type="entry name" value="Ribosomal_uS8"/>
</dbReference>
<dbReference type="EMBL" id="QHKO01000001">
    <property type="protein sequence ID" value="RAL25536.1"/>
    <property type="molecule type" value="Genomic_DNA"/>
</dbReference>
<reference evidence="7 8" key="1">
    <citation type="submission" date="2018-05" db="EMBL/GenBank/DDBJ databases">
        <title>Lujinxingia marina gen. nov. sp. nov., a new facultative anaerobic member of the class Deltaproteobacteria, and proposal of Lujinxingaceae fam. nov.</title>
        <authorList>
            <person name="Li C.-M."/>
        </authorList>
    </citation>
    <scope>NUCLEOTIDE SEQUENCE [LARGE SCALE GENOMIC DNA]</scope>
    <source>
        <strain evidence="7 8">B210</strain>
    </source>
</reference>
<comment type="subunit">
    <text evidence="5">Part of the 30S ribosomal subunit. Contacts proteins S5 and S12.</text>
</comment>
<dbReference type="InterPro" id="IPR035987">
    <property type="entry name" value="Ribosomal_uS8_sf"/>
</dbReference>
<evidence type="ECO:0000256" key="5">
    <source>
        <dbReference type="HAMAP-Rule" id="MF_01302"/>
    </source>
</evidence>
<dbReference type="GO" id="GO:1990904">
    <property type="term" value="C:ribonucleoprotein complex"/>
    <property type="evidence" value="ECO:0007669"/>
    <property type="project" value="UniProtKB-KW"/>
</dbReference>
<keyword evidence="2 5" id="KW-0689">Ribosomal protein</keyword>
<gene>
    <name evidence="5" type="primary">rpsH</name>
    <name evidence="7" type="ORF">DL240_02125</name>
</gene>
<dbReference type="HAMAP" id="MF_01302_B">
    <property type="entry name" value="Ribosomal_uS8_B"/>
    <property type="match status" value="1"/>
</dbReference>
<dbReference type="GO" id="GO:0006412">
    <property type="term" value="P:translation"/>
    <property type="evidence" value="ECO:0007669"/>
    <property type="project" value="UniProtKB-UniRule"/>
</dbReference>
<evidence type="ECO:0000313" key="7">
    <source>
        <dbReference type="EMBL" id="RAL25536.1"/>
    </source>
</evidence>
<accession>A0A328CCR3</accession>
<dbReference type="OrthoDB" id="9802617at2"/>
<dbReference type="GO" id="GO:0019843">
    <property type="term" value="F:rRNA binding"/>
    <property type="evidence" value="ECO:0007669"/>
    <property type="project" value="UniProtKB-UniRule"/>
</dbReference>
<keyword evidence="8" id="KW-1185">Reference proteome</keyword>